<keyword evidence="3 7" id="KW-0812">Transmembrane</keyword>
<evidence type="ECO:0000313" key="9">
    <source>
        <dbReference type="EMBL" id="KAK6181332.1"/>
    </source>
</evidence>
<name>A0AAN8PPW5_PATCE</name>
<evidence type="ECO:0000259" key="8">
    <source>
        <dbReference type="PROSITE" id="PS50850"/>
    </source>
</evidence>
<feature type="transmembrane region" description="Helical" evidence="7">
    <location>
        <begin position="394"/>
        <end position="413"/>
    </location>
</feature>
<sequence>MQLFSTGPPWWKSMRYRIVLMGFFGMTNIFIQRSNLSMAIVCMVNHTAVDLTAHQQQSSLEKVSKNHTKMISYEAHRYANLSAESLNETSVLESDDVNAPYSTSSCNSPIQANDLNREDGEYNWSKDMQGLLLGALYWGYVPLQILGGYLMTRFGIRRTVGPCMFAMSILTLLTHAAALISPWALFVLRILLGTTNAMGMPGMFFILTTWGPSEEKGRLLSIIFCGNFVSNVLIFPIAGLLCSYGFAGGWPSIFYVSGIANLIWCVFWYFIVYDSPLTHPHIHPKEKEYIVASLKLTSKSSTERKSRKGAPWRHIFTSLPVISVICAQFSMNWGMYLILSSLPLYMREILKFDVKSNGLFTMLPFISMWFVLSLSGMASDWTSRRFGLAVARKSATIVGQVIPAILYIIVSYLDCESIPLVMALLCISIGLMATNFVGPIVNFFDIAGEHVGQVMTLSNTISNIPGILTPYIVAEFTKDNTREQWQHVFFLTAGLMCFCSLMFVVFSKYSTQHWAVEITVEPEENEKLNEL</sequence>
<dbReference type="InterPro" id="IPR036259">
    <property type="entry name" value="MFS_trans_sf"/>
</dbReference>
<feature type="transmembrane region" description="Helical" evidence="7">
    <location>
        <begin position="159"/>
        <end position="180"/>
    </location>
</feature>
<evidence type="ECO:0000256" key="2">
    <source>
        <dbReference type="ARBA" id="ARBA00022448"/>
    </source>
</evidence>
<evidence type="ECO:0000256" key="4">
    <source>
        <dbReference type="ARBA" id="ARBA00022847"/>
    </source>
</evidence>
<feature type="transmembrane region" description="Helical" evidence="7">
    <location>
        <begin position="359"/>
        <end position="382"/>
    </location>
</feature>
<keyword evidence="6 7" id="KW-0472">Membrane</keyword>
<dbReference type="Gene3D" id="1.20.1250.20">
    <property type="entry name" value="MFS general substrate transporter like domains"/>
    <property type="match status" value="2"/>
</dbReference>
<dbReference type="InterPro" id="IPR020846">
    <property type="entry name" value="MFS_dom"/>
</dbReference>
<dbReference type="SUPFAM" id="SSF103473">
    <property type="entry name" value="MFS general substrate transporter"/>
    <property type="match status" value="1"/>
</dbReference>
<evidence type="ECO:0000256" key="3">
    <source>
        <dbReference type="ARBA" id="ARBA00022692"/>
    </source>
</evidence>
<feature type="transmembrane region" description="Helical" evidence="7">
    <location>
        <begin position="186"/>
        <end position="207"/>
    </location>
</feature>
<dbReference type="Pfam" id="PF07690">
    <property type="entry name" value="MFS_1"/>
    <property type="match status" value="1"/>
</dbReference>
<gene>
    <name evidence="9" type="ORF">SNE40_009209</name>
</gene>
<feature type="transmembrane region" description="Helical" evidence="7">
    <location>
        <begin position="419"/>
        <end position="444"/>
    </location>
</feature>
<dbReference type="GO" id="GO:0016020">
    <property type="term" value="C:membrane"/>
    <property type="evidence" value="ECO:0007669"/>
    <property type="project" value="UniProtKB-SubCell"/>
</dbReference>
<proteinExistence type="predicted"/>
<feature type="transmembrane region" description="Helical" evidence="7">
    <location>
        <begin position="315"/>
        <end position="339"/>
    </location>
</feature>
<evidence type="ECO:0000313" key="10">
    <source>
        <dbReference type="Proteomes" id="UP001347796"/>
    </source>
</evidence>
<feature type="transmembrane region" description="Helical" evidence="7">
    <location>
        <begin position="14"/>
        <end position="31"/>
    </location>
</feature>
<keyword evidence="4" id="KW-0769">Symport</keyword>
<keyword evidence="10" id="KW-1185">Reference proteome</keyword>
<accession>A0AAN8PPW5</accession>
<dbReference type="InterPro" id="IPR050382">
    <property type="entry name" value="MFS_Na/Anion_cotransporter"/>
</dbReference>
<feature type="transmembrane region" description="Helical" evidence="7">
    <location>
        <begin position="253"/>
        <end position="272"/>
    </location>
</feature>
<dbReference type="InterPro" id="IPR011701">
    <property type="entry name" value="MFS"/>
</dbReference>
<dbReference type="AlphaFoldDB" id="A0AAN8PPW5"/>
<dbReference type="FunFam" id="1.20.1250.20:FF:000003">
    <property type="entry name" value="Solute carrier family 17 member 3"/>
    <property type="match status" value="1"/>
</dbReference>
<dbReference type="PROSITE" id="PS50850">
    <property type="entry name" value="MFS"/>
    <property type="match status" value="1"/>
</dbReference>
<evidence type="ECO:0000256" key="7">
    <source>
        <dbReference type="SAM" id="Phobius"/>
    </source>
</evidence>
<dbReference type="PANTHER" id="PTHR11662:SF399">
    <property type="entry name" value="FI19708P1-RELATED"/>
    <property type="match status" value="1"/>
</dbReference>
<dbReference type="EMBL" id="JAZGQO010000007">
    <property type="protein sequence ID" value="KAK6181332.1"/>
    <property type="molecule type" value="Genomic_DNA"/>
</dbReference>
<evidence type="ECO:0000256" key="5">
    <source>
        <dbReference type="ARBA" id="ARBA00022989"/>
    </source>
</evidence>
<feature type="transmembrane region" description="Helical" evidence="7">
    <location>
        <begin position="456"/>
        <end position="473"/>
    </location>
</feature>
<feature type="transmembrane region" description="Helical" evidence="7">
    <location>
        <begin position="485"/>
        <end position="506"/>
    </location>
</feature>
<reference evidence="9 10" key="1">
    <citation type="submission" date="2024-01" db="EMBL/GenBank/DDBJ databases">
        <title>The genome of the rayed Mediterranean limpet Patella caerulea (Linnaeus, 1758).</title>
        <authorList>
            <person name="Anh-Thu Weber A."/>
            <person name="Halstead-Nussloch G."/>
        </authorList>
    </citation>
    <scope>NUCLEOTIDE SEQUENCE [LARGE SCALE GENOMIC DNA]</scope>
    <source>
        <strain evidence="9">AATW-2023a</strain>
        <tissue evidence="9">Whole specimen</tissue>
    </source>
</reference>
<keyword evidence="5 7" id="KW-1133">Transmembrane helix</keyword>
<evidence type="ECO:0000256" key="6">
    <source>
        <dbReference type="ARBA" id="ARBA00023136"/>
    </source>
</evidence>
<evidence type="ECO:0000256" key="1">
    <source>
        <dbReference type="ARBA" id="ARBA00004141"/>
    </source>
</evidence>
<comment type="subcellular location">
    <subcellularLocation>
        <location evidence="1">Membrane</location>
        <topology evidence="1">Multi-pass membrane protein</topology>
    </subcellularLocation>
</comment>
<dbReference type="GO" id="GO:0015293">
    <property type="term" value="F:symporter activity"/>
    <property type="evidence" value="ECO:0007669"/>
    <property type="project" value="UniProtKB-KW"/>
</dbReference>
<comment type="caution">
    <text evidence="9">The sequence shown here is derived from an EMBL/GenBank/DDBJ whole genome shotgun (WGS) entry which is preliminary data.</text>
</comment>
<dbReference type="PANTHER" id="PTHR11662">
    <property type="entry name" value="SOLUTE CARRIER FAMILY 17"/>
    <property type="match status" value="1"/>
</dbReference>
<keyword evidence="2" id="KW-0813">Transport</keyword>
<feature type="domain" description="Major facilitator superfamily (MFS) profile" evidence="8">
    <location>
        <begin position="82"/>
        <end position="512"/>
    </location>
</feature>
<feature type="transmembrane region" description="Helical" evidence="7">
    <location>
        <begin position="219"/>
        <end position="247"/>
    </location>
</feature>
<dbReference type="Proteomes" id="UP001347796">
    <property type="component" value="Unassembled WGS sequence"/>
</dbReference>
<organism evidence="9 10">
    <name type="scientific">Patella caerulea</name>
    <name type="common">Rayed Mediterranean limpet</name>
    <dbReference type="NCBI Taxonomy" id="87958"/>
    <lineage>
        <taxon>Eukaryota</taxon>
        <taxon>Metazoa</taxon>
        <taxon>Spiralia</taxon>
        <taxon>Lophotrochozoa</taxon>
        <taxon>Mollusca</taxon>
        <taxon>Gastropoda</taxon>
        <taxon>Patellogastropoda</taxon>
        <taxon>Patelloidea</taxon>
        <taxon>Patellidae</taxon>
        <taxon>Patella</taxon>
    </lineage>
</organism>
<protein>
    <recommendedName>
        <fullName evidence="8">Major facilitator superfamily (MFS) profile domain-containing protein</fullName>
    </recommendedName>
</protein>
<dbReference type="GO" id="GO:0006820">
    <property type="term" value="P:monoatomic anion transport"/>
    <property type="evidence" value="ECO:0007669"/>
    <property type="project" value="TreeGrafter"/>
</dbReference>